<proteinExistence type="predicted"/>
<name>A0A1V2DQF7_9GAMM</name>
<accession>A0A1V2DQF7</accession>
<organism evidence="2 3">
    <name type="scientific">Marinobacter lutaoensis</name>
    <dbReference type="NCBI Taxonomy" id="135739"/>
    <lineage>
        <taxon>Bacteria</taxon>
        <taxon>Pseudomonadati</taxon>
        <taxon>Pseudomonadota</taxon>
        <taxon>Gammaproteobacteria</taxon>
        <taxon>Pseudomonadales</taxon>
        <taxon>Marinobacteraceae</taxon>
        <taxon>Marinobacter</taxon>
    </lineage>
</organism>
<evidence type="ECO:0000313" key="2">
    <source>
        <dbReference type="EMBL" id="ONF42606.1"/>
    </source>
</evidence>
<dbReference type="RefSeq" id="WP_076725553.1">
    <property type="nucleotide sequence ID" value="NZ_MSCW01000009.1"/>
</dbReference>
<dbReference type="EMBL" id="MSCW01000009">
    <property type="protein sequence ID" value="ONF42606.1"/>
    <property type="molecule type" value="Genomic_DNA"/>
</dbReference>
<comment type="caution">
    <text evidence="2">The sequence shown here is derived from an EMBL/GenBank/DDBJ whole genome shotgun (WGS) entry which is preliminary data.</text>
</comment>
<evidence type="ECO:0000313" key="3">
    <source>
        <dbReference type="Proteomes" id="UP000189339"/>
    </source>
</evidence>
<reference evidence="2" key="1">
    <citation type="submission" date="2016-12" db="EMBL/GenBank/DDBJ databases">
        <title>Marinobacter lutaoensis whole genome sequencing.</title>
        <authorList>
            <person name="Verma A."/>
            <person name="Krishnamurthi S."/>
        </authorList>
    </citation>
    <scope>NUCLEOTIDE SEQUENCE [LARGE SCALE GENOMIC DNA]</scope>
    <source>
        <strain evidence="2">T5054</strain>
    </source>
</reference>
<protein>
    <submittedName>
        <fullName evidence="2">Uncharacterized protein</fullName>
    </submittedName>
</protein>
<sequence>MKGKQVMINAGRFGTYWAGVAMVFVMSSSAVLADTIGEEIQRQKRLAELDHTINVNERLLEIKKQESEFRALRQEERKPAQASNTEGNWAPNAPGRNGNVQVQYFGQQPMENAGGIQRRQLNPDGTLAEEIKTPEQIQREKALEVLEMASVREAFPVKGEDGLVAIVELSDRVVEVRKGNQIGGWVVTNVALDRVEFSHSDIGETKTIYRAR</sequence>
<dbReference type="STRING" id="135739.BTO32_15475"/>
<dbReference type="Proteomes" id="UP000189339">
    <property type="component" value="Unassembled WGS sequence"/>
</dbReference>
<feature type="region of interest" description="Disordered" evidence="1">
    <location>
        <begin position="71"/>
        <end position="96"/>
    </location>
</feature>
<keyword evidence="3" id="KW-1185">Reference proteome</keyword>
<dbReference type="OrthoDB" id="9985148at2"/>
<dbReference type="AlphaFoldDB" id="A0A1V2DQF7"/>
<evidence type="ECO:0000256" key="1">
    <source>
        <dbReference type="SAM" id="MobiDB-lite"/>
    </source>
</evidence>
<gene>
    <name evidence="2" type="ORF">BTO32_15475</name>
</gene>